<feature type="region of interest" description="Disordered" evidence="2">
    <location>
        <begin position="1180"/>
        <end position="1206"/>
    </location>
</feature>
<proteinExistence type="predicted"/>
<organism evidence="3">
    <name type="scientific">Bactrocera latifrons</name>
    <name type="common">Malaysian fruit fly</name>
    <name type="synonym">Chaetodacus latifrons</name>
    <dbReference type="NCBI Taxonomy" id="174628"/>
    <lineage>
        <taxon>Eukaryota</taxon>
        <taxon>Metazoa</taxon>
        <taxon>Ecdysozoa</taxon>
        <taxon>Arthropoda</taxon>
        <taxon>Hexapoda</taxon>
        <taxon>Insecta</taxon>
        <taxon>Pterygota</taxon>
        <taxon>Neoptera</taxon>
        <taxon>Endopterygota</taxon>
        <taxon>Diptera</taxon>
        <taxon>Brachycera</taxon>
        <taxon>Muscomorpha</taxon>
        <taxon>Tephritoidea</taxon>
        <taxon>Tephritidae</taxon>
        <taxon>Bactrocera</taxon>
        <taxon>Bactrocera</taxon>
    </lineage>
</organism>
<feature type="compositionally biased region" description="Polar residues" evidence="2">
    <location>
        <begin position="1015"/>
        <end position="1055"/>
    </location>
</feature>
<feature type="region of interest" description="Disordered" evidence="2">
    <location>
        <begin position="697"/>
        <end position="719"/>
    </location>
</feature>
<dbReference type="OrthoDB" id="7673806at2759"/>
<reference evidence="3" key="1">
    <citation type="submission" date="2015-06" db="EMBL/GenBank/DDBJ databases">
        <authorList>
            <person name="Hoefler B.C."/>
            <person name="Straight P.D."/>
        </authorList>
    </citation>
    <scope>NUCLEOTIDE SEQUENCE</scope>
</reference>
<feature type="compositionally biased region" description="Polar residues" evidence="2">
    <location>
        <begin position="1256"/>
        <end position="1286"/>
    </location>
</feature>
<protein>
    <submittedName>
        <fullName evidence="3">Uncharacterized protein</fullName>
    </submittedName>
</protein>
<feature type="region of interest" description="Disordered" evidence="2">
    <location>
        <begin position="1"/>
        <end position="24"/>
    </location>
</feature>
<evidence type="ECO:0000256" key="1">
    <source>
        <dbReference type="SAM" id="Coils"/>
    </source>
</evidence>
<feature type="region of interest" description="Disordered" evidence="2">
    <location>
        <begin position="980"/>
        <end position="1057"/>
    </location>
</feature>
<evidence type="ECO:0000313" key="4">
    <source>
        <dbReference type="EMBL" id="JAI50483.1"/>
    </source>
</evidence>
<feature type="region of interest" description="Disordered" evidence="2">
    <location>
        <begin position="1565"/>
        <end position="1589"/>
    </location>
</feature>
<feature type="compositionally biased region" description="Low complexity" evidence="2">
    <location>
        <begin position="983"/>
        <end position="994"/>
    </location>
</feature>
<feature type="compositionally biased region" description="Polar residues" evidence="2">
    <location>
        <begin position="1180"/>
        <end position="1193"/>
    </location>
</feature>
<feature type="coiled-coil region" evidence="1">
    <location>
        <begin position="1096"/>
        <end position="1141"/>
    </location>
</feature>
<feature type="compositionally biased region" description="Basic and acidic residues" evidence="2">
    <location>
        <begin position="1"/>
        <end position="14"/>
    </location>
</feature>
<feature type="region of interest" description="Disordered" evidence="2">
    <location>
        <begin position="1455"/>
        <end position="1485"/>
    </location>
</feature>
<feature type="region of interest" description="Disordered" evidence="2">
    <location>
        <begin position="1688"/>
        <end position="1708"/>
    </location>
</feature>
<feature type="compositionally biased region" description="Low complexity" evidence="2">
    <location>
        <begin position="925"/>
        <end position="953"/>
    </location>
</feature>
<feature type="region of interest" description="Disordered" evidence="2">
    <location>
        <begin position="1256"/>
        <end position="1287"/>
    </location>
</feature>
<evidence type="ECO:0000313" key="3">
    <source>
        <dbReference type="EMBL" id="JAI34598.1"/>
    </source>
</evidence>
<feature type="region of interest" description="Disordered" evidence="2">
    <location>
        <begin position="797"/>
        <end position="831"/>
    </location>
</feature>
<feature type="compositionally biased region" description="Basic and acidic residues" evidence="2">
    <location>
        <begin position="859"/>
        <end position="893"/>
    </location>
</feature>
<accession>A0A0K8V765</accession>
<feature type="region of interest" description="Disordered" evidence="2">
    <location>
        <begin position="1608"/>
        <end position="1628"/>
    </location>
</feature>
<feature type="compositionally biased region" description="Basic and acidic residues" evidence="2">
    <location>
        <begin position="697"/>
        <end position="706"/>
    </location>
</feature>
<evidence type="ECO:0000256" key="2">
    <source>
        <dbReference type="SAM" id="MobiDB-lite"/>
    </source>
</evidence>
<feature type="compositionally biased region" description="Basic residues" evidence="2">
    <location>
        <begin position="1575"/>
        <end position="1589"/>
    </location>
</feature>
<keyword evidence="1" id="KW-0175">Coiled coil</keyword>
<gene>
    <name evidence="4" type="ORF">c1_g1_i6</name>
    <name evidence="3" type="ORF">c1_g1_i9</name>
</gene>
<dbReference type="EMBL" id="GDHF01001831">
    <property type="protein sequence ID" value="JAI50483.1"/>
    <property type="molecule type" value="Transcribed_RNA"/>
</dbReference>
<dbReference type="EMBL" id="GDHF01017716">
    <property type="protein sequence ID" value="JAI34598.1"/>
    <property type="molecule type" value="Transcribed_RNA"/>
</dbReference>
<name>A0A0K8V765_BACLA</name>
<feature type="region of interest" description="Disordered" evidence="2">
    <location>
        <begin position="857"/>
        <end position="959"/>
    </location>
</feature>
<feature type="compositionally biased region" description="Basic and acidic residues" evidence="2">
    <location>
        <begin position="1194"/>
        <end position="1205"/>
    </location>
</feature>
<sequence>MWDKEASQIKKPEDTSVEGNTENATSQYFKTNNLTENVSARADKVVVATYVVRDDDDCASNRKNVNDGPKSLAAEQSDIDSFLPIVQLCDGTSTSSFSKKKELPTSAVAIAAAAKEITFAEDSIVSFDNNELPYKNINADTKTLSSMQSNRPVIPLKYDSPIARKSAENIQVQNDNVAGPQIQTFYDKQLTLQAEDLHAPTREYSPAVSVEDLTSVSEMRAGSPTPSSITSASTLRAARGMSGRRTDCLRHMRRPPKEPEEYLDALFPHIRKTHMQIRQALLHTPLTDVKDNALLKKKMLELIQIYTCGCRDEFERVGPSLVLCRRLKRNIIRLLDLFHEICSSSREDRAYLYHISQLIAVYTSLEIRLSFNLTRQQKCALIHRISHIINKHLMVKNEPLAKENILRMFLHMPDTYSARFIMEPLFNTYLVEIATSSNTWCQKEMPDKLFVQYIIILHIWKEMLRDPLEQVELINRAQHFMCPTKTLHANPMYANHLPTIHTRKHAVKDILNSLKFFHDLRNAAICDDTLNDGEDDIAVVIDEVINTPFWDFGATYTGASKQPKSLYRRIPAADQTECVDLTQEDDQQSIFDSADKPLEWLTKLKEHAAERVQVDESEKVICLDSDSDGELFSGSILDPSESYQDCDAFDTDYTSLDGGTSDDKELSEDEALSANGITPNCLRTYLAPRTKNQIRSEPYERTRDCDGEGDSAAVGSKKSAAVSTAEPTVPLIVNSFTVRGKQNMHLLNSPRFSLDIGPERFGNEDIEFHDACDEMSLNFKATKNYNKRADSAVVNDGSAGRSVGGYYRKEVNTDDEEEDDEYQSLPSTASSSTTTLGKVIFSQALQRPSQQFFTGYERANSHKRADSKEKTVTFNERNKADSKKQMHGQDKPVKKQVKFNDNPIGPTRRPHTKLPIKPAIHLSKIQPSSRQPIFSSSPQPRFSSPSSSTSSTSESLKQMAQKEHINAIATLFSSYKISKPTPASGAAARNSGSNTTQLNKPKYKAGPKSMHMSRKTTAMSETSKYSMNSPRSICNSQSPTKSPRSHSTSPASLRASSPVIIAPETAADPKLNKKCVVLMKENEEVIKYKRQQVAFINELLEKQREMQRQRALKRQEFQNILNQKRKEGKRLKAEISQIKKQQTAAHETVLDTELHQPQQSPTILNRKRLLVRERNVTFKTNTKVRSRSTTPNRSNDEETSAKDIDTTSAAIMQSVIGDTFELAAEAMPLSDEANRTSVALKNINVAPVLDKKSTTSVRSTTGVANAEPNTLTNTPKSRVPSTSSRSKAIKTNIAAISTQTKESLPKAEELTGMEISGAVVPTTSKTSFKEKPKIPAPLALATTPPYTRCARSMTPTRGVYNMTKQSEMHTERTTDNLLINCSSPLSTPTSSKTRLQRAPSLSPSIFMNRNRVEVRRSMQDPTSNTDFPTTGLPSWLLNVSPRSFTKTLKVRLKRLQHSSTNSTSEKSPEKETSDRISMPTSAKPTLLKERVANATYTVANALIENTGTATPESQIENNKHERVQLLKQKLKKELYEMGESFVRPVDTKDKNIHLKSAKDIAYNQGTQTAEGRISKGSRRKHTKKTQQSNKKLKVLKVNIEKHTNKVQSDLRTNESPCDNAADCDSKNAKPAKADVEDGLQCDRTEETKELVGFTLAIDNNELCHKGSTLPIESSELLADKMRGLHSENTAKQKQFSPEPSKNDKHASKDVKIINERKGPNSNNSMNVDCDNVNNKKHKRTHKHGAIVTQVVDVTPGRHVKDNLLSDLLLVAATNQSTVLNANNVLNTASNLAIIEPPAAELPLLGKVVESSAKRSVGPAAFDKSNNLMPEGINDKTHIEISEEMAVAVSGLTMLANRPITTANSETCKNTTEFRLENVDLILPKKTSNESISSDLQCMAEPTIAIGLINDTQSHAMTSVDAYAAIDEQKKKSS</sequence>
<feature type="compositionally biased region" description="Acidic residues" evidence="2">
    <location>
        <begin position="813"/>
        <end position="822"/>
    </location>
</feature>